<feature type="binding site" evidence="3">
    <location>
        <position position="109"/>
    </location>
    <ligand>
        <name>Zn(2+)</name>
        <dbReference type="ChEBI" id="CHEBI:29105"/>
        <note>catalytic</note>
    </ligand>
</feature>
<feature type="binding site" evidence="3">
    <location>
        <position position="119"/>
    </location>
    <ligand>
        <name>Zn(2+)</name>
        <dbReference type="ChEBI" id="CHEBI:29105"/>
        <note>catalytic</note>
    </ligand>
</feature>
<keyword evidence="7" id="KW-1185">Reference proteome</keyword>
<dbReference type="PANTHER" id="PTHR10127:SF883">
    <property type="entry name" value="ZINC METALLOPROTEINASE NAS-8"/>
    <property type="match status" value="1"/>
</dbReference>
<dbReference type="SMART" id="SM00235">
    <property type="entry name" value="ZnMc"/>
    <property type="match status" value="1"/>
</dbReference>
<dbReference type="EC" id="3.4.24.-" evidence="4"/>
<evidence type="ECO:0000313" key="7">
    <source>
        <dbReference type="Proteomes" id="UP001054945"/>
    </source>
</evidence>
<proteinExistence type="predicted"/>
<dbReference type="GO" id="GO:0008270">
    <property type="term" value="F:zinc ion binding"/>
    <property type="evidence" value="ECO:0007669"/>
    <property type="project" value="UniProtKB-UniRule"/>
</dbReference>
<dbReference type="InterPro" id="IPR006026">
    <property type="entry name" value="Peptidase_Metallo"/>
</dbReference>
<comment type="caution">
    <text evidence="3">Lacks conserved residue(s) required for the propagation of feature annotation.</text>
</comment>
<comment type="subunit">
    <text evidence="1">Monomer.</text>
</comment>
<dbReference type="EMBL" id="BPLR01017906">
    <property type="protein sequence ID" value="GIY95392.1"/>
    <property type="molecule type" value="Genomic_DNA"/>
</dbReference>
<keyword evidence="3 4" id="KW-0482">Metalloprotease</keyword>
<evidence type="ECO:0000313" key="6">
    <source>
        <dbReference type="EMBL" id="GIY95392.1"/>
    </source>
</evidence>
<feature type="domain" description="Peptidase M12A" evidence="5">
    <location>
        <begin position="16"/>
        <end position="219"/>
    </location>
</feature>
<comment type="caution">
    <text evidence="6">The sequence shown here is derived from an EMBL/GenBank/DDBJ whole genome shotgun (WGS) entry which is preliminary data.</text>
</comment>
<keyword evidence="3 4" id="KW-0862">Zinc</keyword>
<sequence>MKTIDNVKKRIPSFVAGIKDPRFRWPKYQGFVYIPYGIDQYAGHLRQVVQAAVEAYRRYTCIRFVPWTNQRDYIRIFSGIGCWSLIGRNGGEQKLSLGQGCVYVGLAIHELGHAAGLFHMHQRSDRNNYIYVYRQNVIPNQLHNFDVTDENREIILGPYDYDSIMHYGSYAFSRNPRGLRTMEAKNGHPLVEPWQKRGFTSLTSTVSINFTDAVNFYVN</sequence>
<evidence type="ECO:0000256" key="4">
    <source>
        <dbReference type="RuleBase" id="RU361183"/>
    </source>
</evidence>
<dbReference type="InterPro" id="IPR034035">
    <property type="entry name" value="Astacin-like_dom"/>
</dbReference>
<feature type="active site" evidence="3">
    <location>
        <position position="110"/>
    </location>
</feature>
<dbReference type="GO" id="GO:0004222">
    <property type="term" value="F:metalloendopeptidase activity"/>
    <property type="evidence" value="ECO:0007669"/>
    <property type="project" value="UniProtKB-UniRule"/>
</dbReference>
<dbReference type="PROSITE" id="PS51864">
    <property type="entry name" value="ASTACIN"/>
    <property type="match status" value="1"/>
</dbReference>
<dbReference type="CDD" id="cd04280">
    <property type="entry name" value="ZnMc_astacin_like"/>
    <property type="match status" value="1"/>
</dbReference>
<dbReference type="Proteomes" id="UP001054945">
    <property type="component" value="Unassembled WGS sequence"/>
</dbReference>
<reference evidence="6 7" key="1">
    <citation type="submission" date="2021-06" db="EMBL/GenBank/DDBJ databases">
        <title>Caerostris extrusa draft genome.</title>
        <authorList>
            <person name="Kono N."/>
            <person name="Arakawa K."/>
        </authorList>
    </citation>
    <scope>NUCLEOTIDE SEQUENCE [LARGE SCALE GENOMIC DNA]</scope>
</reference>
<evidence type="ECO:0000256" key="2">
    <source>
        <dbReference type="ARBA" id="ARBA00025529"/>
    </source>
</evidence>
<evidence type="ECO:0000256" key="3">
    <source>
        <dbReference type="PROSITE-ProRule" id="PRU01211"/>
    </source>
</evidence>
<comment type="cofactor">
    <cofactor evidence="3 4">
        <name>Zn(2+)</name>
        <dbReference type="ChEBI" id="CHEBI:29105"/>
    </cofactor>
    <text evidence="3 4">Binds 1 zinc ion per subunit.</text>
</comment>
<keyword evidence="3 4" id="KW-0645">Protease</keyword>
<keyword evidence="3 4" id="KW-0479">Metal-binding</keyword>
<evidence type="ECO:0000256" key="1">
    <source>
        <dbReference type="ARBA" id="ARBA00011245"/>
    </source>
</evidence>
<gene>
    <name evidence="6" type="ORF">CEXT_753091</name>
</gene>
<organism evidence="6 7">
    <name type="scientific">Caerostris extrusa</name>
    <name type="common">Bark spider</name>
    <name type="synonym">Caerostris bankana</name>
    <dbReference type="NCBI Taxonomy" id="172846"/>
    <lineage>
        <taxon>Eukaryota</taxon>
        <taxon>Metazoa</taxon>
        <taxon>Ecdysozoa</taxon>
        <taxon>Arthropoda</taxon>
        <taxon>Chelicerata</taxon>
        <taxon>Arachnida</taxon>
        <taxon>Araneae</taxon>
        <taxon>Araneomorphae</taxon>
        <taxon>Entelegynae</taxon>
        <taxon>Araneoidea</taxon>
        <taxon>Araneidae</taxon>
        <taxon>Caerostris</taxon>
    </lineage>
</organism>
<dbReference type="GO" id="GO:0006508">
    <property type="term" value="P:proteolysis"/>
    <property type="evidence" value="ECO:0007669"/>
    <property type="project" value="UniProtKB-KW"/>
</dbReference>
<protein>
    <recommendedName>
        <fullName evidence="4">Metalloendopeptidase</fullName>
        <ecNumber evidence="4">3.4.24.-</ecNumber>
    </recommendedName>
</protein>
<name>A0AAV4XJS1_CAEEX</name>
<dbReference type="SUPFAM" id="SSF55486">
    <property type="entry name" value="Metalloproteases ('zincins'), catalytic domain"/>
    <property type="match status" value="1"/>
</dbReference>
<accession>A0AAV4XJS1</accession>
<keyword evidence="3 4" id="KW-0378">Hydrolase</keyword>
<dbReference type="InterPro" id="IPR001506">
    <property type="entry name" value="Peptidase_M12A"/>
</dbReference>
<dbReference type="Gene3D" id="3.40.390.10">
    <property type="entry name" value="Collagenase (Catalytic Domain)"/>
    <property type="match status" value="1"/>
</dbReference>
<evidence type="ECO:0000259" key="5">
    <source>
        <dbReference type="PROSITE" id="PS51864"/>
    </source>
</evidence>
<dbReference type="Pfam" id="PF01400">
    <property type="entry name" value="Astacin"/>
    <property type="match status" value="1"/>
</dbReference>
<feature type="binding site" evidence="3">
    <location>
        <position position="113"/>
    </location>
    <ligand>
        <name>Zn(2+)</name>
        <dbReference type="ChEBI" id="CHEBI:29105"/>
        <note>catalytic</note>
    </ligand>
</feature>
<dbReference type="PRINTS" id="PR00480">
    <property type="entry name" value="ASTACIN"/>
</dbReference>
<dbReference type="AlphaFoldDB" id="A0AAV4XJS1"/>
<dbReference type="InterPro" id="IPR024079">
    <property type="entry name" value="MetalloPept_cat_dom_sf"/>
</dbReference>
<dbReference type="PANTHER" id="PTHR10127">
    <property type="entry name" value="DISCOIDIN, CUB, EGF, LAMININ , AND ZINC METALLOPROTEASE DOMAIN CONTAINING"/>
    <property type="match status" value="1"/>
</dbReference>
<comment type="function">
    <text evidence="2">Zinc metalloprotease. Provoques deadhesion of endothelial cells from cell cultures, and also degradation of fibronectin, fibrinogen and gelatin in vitro. Its role in the venom is not fully understood but it might act as a spreading factor that facilitates diffusion of other venom toxins. Alternatively, it might be involved in the proteolytic processing of other venom toxins or it might play a role in extra-oral digestion of prey.</text>
</comment>